<dbReference type="RefSeq" id="WP_194448471.1">
    <property type="nucleotide sequence ID" value="NZ_CP063849.1"/>
</dbReference>
<dbReference type="PANTHER" id="PTHR30547">
    <property type="entry name" value="UNCHARACTERIZED PROTEIN YHCG-RELATED"/>
    <property type="match status" value="1"/>
</dbReference>
<evidence type="ECO:0000259" key="2">
    <source>
        <dbReference type="Pfam" id="PF17761"/>
    </source>
</evidence>
<evidence type="ECO:0000259" key="1">
    <source>
        <dbReference type="Pfam" id="PF06250"/>
    </source>
</evidence>
<protein>
    <submittedName>
        <fullName evidence="3">DUF1016 family protein</fullName>
    </submittedName>
</protein>
<feature type="domain" description="YhcG PDDEXK nuclease" evidence="1">
    <location>
        <begin position="194"/>
        <end position="339"/>
    </location>
</feature>
<dbReference type="KEGG" id="pfer:IRI77_29065"/>
<proteinExistence type="predicted"/>
<dbReference type="AlphaFoldDB" id="A0A7S7NNB8"/>
<dbReference type="InterPro" id="IPR011856">
    <property type="entry name" value="tRNA_endonuc-like_dom_sf"/>
</dbReference>
<dbReference type="Pfam" id="PF06250">
    <property type="entry name" value="YhcG_C"/>
    <property type="match status" value="1"/>
</dbReference>
<feature type="domain" description="YhcG N-terminal" evidence="2">
    <location>
        <begin position="20"/>
        <end position="172"/>
    </location>
</feature>
<dbReference type="InterPro" id="IPR041527">
    <property type="entry name" value="YhcG_N"/>
</dbReference>
<dbReference type="InterPro" id="IPR009362">
    <property type="entry name" value="YhcG_C"/>
</dbReference>
<dbReference type="Gene3D" id="3.40.1350.10">
    <property type="match status" value="1"/>
</dbReference>
<name>A0A7S7NNB8_PALFE</name>
<dbReference type="PANTHER" id="PTHR30547:SF5">
    <property type="entry name" value="NUCLEASE YHCG-RELATED"/>
    <property type="match status" value="1"/>
</dbReference>
<dbReference type="EMBL" id="CP063849">
    <property type="protein sequence ID" value="QOY86802.1"/>
    <property type="molecule type" value="Genomic_DNA"/>
</dbReference>
<evidence type="ECO:0000313" key="3">
    <source>
        <dbReference type="EMBL" id="QOY86802.1"/>
    </source>
</evidence>
<gene>
    <name evidence="3" type="ORF">IRI77_29065</name>
</gene>
<accession>A0A7S7NNB8</accession>
<dbReference type="InterPro" id="IPR053148">
    <property type="entry name" value="PD-DEXK-like_domain"/>
</dbReference>
<evidence type="ECO:0000313" key="4">
    <source>
        <dbReference type="Proteomes" id="UP000593892"/>
    </source>
</evidence>
<organism evidence="3 4">
    <name type="scientific">Paludibaculum fermentans</name>
    <dbReference type="NCBI Taxonomy" id="1473598"/>
    <lineage>
        <taxon>Bacteria</taxon>
        <taxon>Pseudomonadati</taxon>
        <taxon>Acidobacteriota</taxon>
        <taxon>Terriglobia</taxon>
        <taxon>Bryobacterales</taxon>
        <taxon>Bryobacteraceae</taxon>
        <taxon>Paludibaculum</taxon>
    </lineage>
</organism>
<sequence length="365" mass="41958">MTKPPGVAKTGAYQPLFDGIVALLEESRRAAGRAVNSIITSAYWEIGRRIVEEEQSGQRKANYGDQLVEQLAMDLTARFGKGFSRTNVFQMRQFYLSFQEIVQTPSEQSSALTTVQTASGQLPPFPLSWSHYVRLLSVQDLSARRFYEKQALSSGWSVRQLDRQIASQFYERSKAARRNLVARRQPGDDLTPDEQIRDPFVLEFLGLKDEYSEHELEEALIQHLEHFLLELGDDFAFMARQKRLRVGDEWYRVDLLFFHRRLRSLILIDLKLGRFSHADAGQMNLYLNYAREHWILPGENPPVGLVLCSERNDAVAHYALGNLNNQVLAREYKLSLPEEGVLVREISDTRRALQLRAQFKPTVDP</sequence>
<dbReference type="Pfam" id="PF17761">
    <property type="entry name" value="DUF1016_N"/>
    <property type="match status" value="1"/>
</dbReference>
<dbReference type="Proteomes" id="UP000593892">
    <property type="component" value="Chromosome"/>
</dbReference>
<reference evidence="3 4" key="1">
    <citation type="submission" date="2020-10" db="EMBL/GenBank/DDBJ databases">
        <title>Complete genome sequence of Paludibaculum fermentans P105T, a facultatively anaerobic acidobacterium capable of dissimilatory Fe(III) reduction.</title>
        <authorList>
            <person name="Dedysh S.N."/>
            <person name="Beletsky A.V."/>
            <person name="Kulichevskaya I.S."/>
            <person name="Mardanov A.V."/>
            <person name="Ravin N.V."/>
        </authorList>
    </citation>
    <scope>NUCLEOTIDE SEQUENCE [LARGE SCALE GENOMIC DNA]</scope>
    <source>
        <strain evidence="3 4">P105</strain>
    </source>
</reference>
<keyword evidence="4" id="KW-1185">Reference proteome</keyword>
<dbReference type="GO" id="GO:0003676">
    <property type="term" value="F:nucleic acid binding"/>
    <property type="evidence" value="ECO:0007669"/>
    <property type="project" value="InterPro"/>
</dbReference>